<dbReference type="GO" id="GO:0004497">
    <property type="term" value="F:monooxygenase activity"/>
    <property type="evidence" value="ECO:0007669"/>
    <property type="project" value="UniProtKB-KW"/>
</dbReference>
<reference evidence="8" key="1">
    <citation type="submission" date="2017-02" db="EMBL/GenBank/DDBJ databases">
        <authorList>
            <person name="Varghese N."/>
            <person name="Submissions S."/>
        </authorList>
    </citation>
    <scope>NUCLEOTIDE SEQUENCE [LARGE SCALE GENOMIC DNA]</scope>
    <source>
        <strain evidence="8">UM2</strain>
    </source>
</reference>
<keyword evidence="4" id="KW-0408">Iron</keyword>
<dbReference type="Pfam" id="PF00355">
    <property type="entry name" value="Rieske"/>
    <property type="match status" value="1"/>
</dbReference>
<evidence type="ECO:0000256" key="3">
    <source>
        <dbReference type="ARBA" id="ARBA00023002"/>
    </source>
</evidence>
<dbReference type="GO" id="GO:0051537">
    <property type="term" value="F:2 iron, 2 sulfur cluster binding"/>
    <property type="evidence" value="ECO:0007669"/>
    <property type="project" value="UniProtKB-KW"/>
</dbReference>
<dbReference type="AlphaFoldDB" id="A0A1T4ZTH7"/>
<gene>
    <name evidence="7" type="ORF">SAMN06295920_101201</name>
</gene>
<dbReference type="InterPro" id="IPR036922">
    <property type="entry name" value="Rieske_2Fe-2S_sf"/>
</dbReference>
<dbReference type="PANTHER" id="PTHR21266">
    <property type="entry name" value="IRON-SULFUR DOMAIN CONTAINING PROTEIN"/>
    <property type="match status" value="1"/>
</dbReference>
<keyword evidence="7" id="KW-0489">Methyltransferase</keyword>
<keyword evidence="3" id="KW-0560">Oxidoreductase</keyword>
<dbReference type="Pfam" id="PF19112">
    <property type="entry name" value="VanA_C"/>
    <property type="match status" value="1"/>
</dbReference>
<dbReference type="SUPFAM" id="SSF55961">
    <property type="entry name" value="Bet v1-like"/>
    <property type="match status" value="1"/>
</dbReference>
<keyword evidence="1" id="KW-0001">2Fe-2S</keyword>
<evidence type="ECO:0000256" key="1">
    <source>
        <dbReference type="ARBA" id="ARBA00022714"/>
    </source>
</evidence>
<keyword evidence="7" id="KW-0808">Transferase</keyword>
<dbReference type="PROSITE" id="PS51296">
    <property type="entry name" value="RIESKE"/>
    <property type="match status" value="1"/>
</dbReference>
<dbReference type="GO" id="GO:0008168">
    <property type="term" value="F:methyltransferase activity"/>
    <property type="evidence" value="ECO:0007669"/>
    <property type="project" value="UniProtKB-KW"/>
</dbReference>
<keyword evidence="5" id="KW-0411">Iron-sulfur</keyword>
<dbReference type="InterPro" id="IPR044043">
    <property type="entry name" value="VanA_C_cat"/>
</dbReference>
<dbReference type="PANTHER" id="PTHR21266:SF60">
    <property type="entry name" value="3-KETOSTEROID-9-ALPHA-MONOOXYGENASE, OXYGENASE COMPONENT"/>
    <property type="match status" value="1"/>
</dbReference>
<dbReference type="Proteomes" id="UP000189818">
    <property type="component" value="Unassembled WGS sequence"/>
</dbReference>
<organism evidence="7 8">
    <name type="scientific">Rhizorhabdus histidinilytica</name>
    <dbReference type="NCBI Taxonomy" id="439228"/>
    <lineage>
        <taxon>Bacteria</taxon>
        <taxon>Pseudomonadati</taxon>
        <taxon>Pseudomonadota</taxon>
        <taxon>Alphaproteobacteria</taxon>
        <taxon>Sphingomonadales</taxon>
        <taxon>Sphingomonadaceae</taxon>
        <taxon>Rhizorhabdus</taxon>
    </lineage>
</organism>
<dbReference type="InterPro" id="IPR017941">
    <property type="entry name" value="Rieske_2Fe-2S"/>
</dbReference>
<protein>
    <submittedName>
        <fullName evidence="7">Vanillate O-demethylase monooxygenase subunit</fullName>
    </submittedName>
</protein>
<keyword evidence="2" id="KW-0479">Metal-binding</keyword>
<evidence type="ECO:0000313" key="8">
    <source>
        <dbReference type="Proteomes" id="UP000189818"/>
    </source>
</evidence>
<keyword evidence="8" id="KW-1185">Reference proteome</keyword>
<dbReference type="Gene3D" id="2.102.10.10">
    <property type="entry name" value="Rieske [2Fe-2S] iron-sulphur domain"/>
    <property type="match status" value="1"/>
</dbReference>
<evidence type="ECO:0000256" key="4">
    <source>
        <dbReference type="ARBA" id="ARBA00023004"/>
    </source>
</evidence>
<dbReference type="CDD" id="cd08878">
    <property type="entry name" value="RHO_alpha_C_DMO-like"/>
    <property type="match status" value="1"/>
</dbReference>
<dbReference type="InterPro" id="IPR050584">
    <property type="entry name" value="Cholesterol_7-desaturase"/>
</dbReference>
<proteinExistence type="predicted"/>
<dbReference type="Gene3D" id="3.90.380.10">
    <property type="entry name" value="Naphthalene 1,2-dioxygenase Alpha Subunit, Chain A, domain 1"/>
    <property type="match status" value="1"/>
</dbReference>
<name>A0A1T4ZTH7_9SPHN</name>
<sequence length="342" mass="38829">MPFLRNCWYVAAWDDEIPEQGTFHRRILNEDILLTRDAEGEVRALRNRCPHRFAPLSIGTRMGDAIECAYHGLRFGLDGQCLFNPHGSGQIPANARVQTYKVVVRHLLAWIWMGDPDTADPSAIPDLVGLDPDRFAINRGYMHTPANYEYMTDNIMDLGHIEFLHKGLLGSEAVRHAEIEVKQVGNVVHSNRLTRNEILPTALELLYETEGKPVDRWLDVTWYPPGNMQLVVGVTGTGQPERIGREAPGVHLMTPETDNSTHYFWSNARDFRRDDDQLHAALDQGFQLAFEHQDKPMIMAQHEAIGGEDFWEMHPVILEGDAGAVRARRILRKLIKEEQAVG</sequence>
<evidence type="ECO:0000313" key="7">
    <source>
        <dbReference type="EMBL" id="SKB25998.1"/>
    </source>
</evidence>
<dbReference type="GO" id="GO:0032259">
    <property type="term" value="P:methylation"/>
    <property type="evidence" value="ECO:0007669"/>
    <property type="project" value="UniProtKB-KW"/>
</dbReference>
<dbReference type="RefSeq" id="WP_079646176.1">
    <property type="nucleotide sequence ID" value="NZ_FUYM01000001.1"/>
</dbReference>
<keyword evidence="7" id="KW-0503">Monooxygenase</keyword>
<evidence type="ECO:0000256" key="5">
    <source>
        <dbReference type="ARBA" id="ARBA00023014"/>
    </source>
</evidence>
<evidence type="ECO:0000259" key="6">
    <source>
        <dbReference type="PROSITE" id="PS51296"/>
    </source>
</evidence>
<evidence type="ECO:0000256" key="2">
    <source>
        <dbReference type="ARBA" id="ARBA00022723"/>
    </source>
</evidence>
<dbReference type="OrthoDB" id="9800776at2"/>
<dbReference type="SUPFAM" id="SSF50022">
    <property type="entry name" value="ISP domain"/>
    <property type="match status" value="1"/>
</dbReference>
<feature type="domain" description="Rieske" evidence="6">
    <location>
        <begin position="8"/>
        <end position="111"/>
    </location>
</feature>
<dbReference type="STRING" id="439228.SAMN06295920_101201"/>
<dbReference type="GO" id="GO:0046872">
    <property type="term" value="F:metal ion binding"/>
    <property type="evidence" value="ECO:0007669"/>
    <property type="project" value="UniProtKB-KW"/>
</dbReference>
<accession>A0A1T4ZTH7</accession>
<dbReference type="EMBL" id="FUYM01000001">
    <property type="protein sequence ID" value="SKB25998.1"/>
    <property type="molecule type" value="Genomic_DNA"/>
</dbReference>